<dbReference type="Proteomes" id="UP000816034">
    <property type="component" value="Unassembled WGS sequence"/>
</dbReference>
<dbReference type="RefSeq" id="XP_044555593.1">
    <property type="nucleotide sequence ID" value="XM_044697179.1"/>
</dbReference>
<dbReference type="InterPro" id="IPR018222">
    <property type="entry name" value="Nuclear_transport_factor_2_euk"/>
</dbReference>
<comment type="caution">
    <text evidence="2">The sequence shown here is derived from an EMBL/GenBank/DDBJ whole genome shotgun (WGS) entry which is preliminary data.</text>
</comment>
<gene>
    <name evidence="2" type="ORF">C9374_007230</name>
</gene>
<dbReference type="AlphaFoldDB" id="A0AA88KSI0"/>
<dbReference type="PROSITE" id="PS50177">
    <property type="entry name" value="NTF2_DOMAIN"/>
    <property type="match status" value="1"/>
</dbReference>
<dbReference type="GeneID" id="68099684"/>
<dbReference type="EMBL" id="PYSW02000002">
    <property type="protein sequence ID" value="KAG2393699.1"/>
    <property type="molecule type" value="Genomic_DNA"/>
</dbReference>
<organism evidence="2 3">
    <name type="scientific">Naegleria lovaniensis</name>
    <name type="common">Amoeba</name>
    <dbReference type="NCBI Taxonomy" id="51637"/>
    <lineage>
        <taxon>Eukaryota</taxon>
        <taxon>Discoba</taxon>
        <taxon>Heterolobosea</taxon>
        <taxon>Tetramitia</taxon>
        <taxon>Eutetramitia</taxon>
        <taxon>Vahlkampfiidae</taxon>
        <taxon>Naegleria</taxon>
    </lineage>
</organism>
<dbReference type="SUPFAM" id="SSF54427">
    <property type="entry name" value="NTF2-like"/>
    <property type="match status" value="1"/>
</dbReference>
<dbReference type="InterPro" id="IPR002075">
    <property type="entry name" value="NTF2_dom"/>
</dbReference>
<protein>
    <recommendedName>
        <fullName evidence="1">NTF2 domain-containing protein</fullName>
    </recommendedName>
</protein>
<reference evidence="2 3" key="1">
    <citation type="journal article" date="2018" name="BMC Genomics">
        <title>The genome of Naegleria lovaniensis, the basis for a comparative approach to unravel pathogenicity factors of the human pathogenic amoeba N. fowleri.</title>
        <authorList>
            <person name="Liechti N."/>
            <person name="Schurch N."/>
            <person name="Bruggmann R."/>
            <person name="Wittwer M."/>
        </authorList>
    </citation>
    <scope>NUCLEOTIDE SEQUENCE [LARGE SCALE GENOMIC DNA]</scope>
    <source>
        <strain evidence="2 3">ATCC 30569</strain>
    </source>
</reference>
<evidence type="ECO:0000313" key="3">
    <source>
        <dbReference type="Proteomes" id="UP000816034"/>
    </source>
</evidence>
<evidence type="ECO:0000259" key="1">
    <source>
        <dbReference type="PROSITE" id="PS50177"/>
    </source>
</evidence>
<keyword evidence="3" id="KW-1185">Reference proteome</keyword>
<sequence>MNKPLSLAEQQKIVAEAEYAQRFLLSYYFAWNTGRKELLHRLYSQTSKLLWNGLVYQGADIINLFDKIYQQMCFTSFDYQVIDDTHMLLTSFGMLALDNDPTTARMFSHQFVIEASKANPQQQQVTTIILSENFRWVVKVDSELFKQEFGKYENTQNNTMGNIV</sequence>
<evidence type="ECO:0000313" key="2">
    <source>
        <dbReference type="EMBL" id="KAG2393699.1"/>
    </source>
</evidence>
<proteinExistence type="predicted"/>
<dbReference type="Gene3D" id="3.10.450.50">
    <property type="match status" value="1"/>
</dbReference>
<feature type="domain" description="NTF2" evidence="1">
    <location>
        <begin position="19"/>
        <end position="136"/>
    </location>
</feature>
<dbReference type="Pfam" id="PF02136">
    <property type="entry name" value="NTF2"/>
    <property type="match status" value="1"/>
</dbReference>
<name>A0AA88KSI0_NAELO</name>
<accession>A0AA88KSI0</accession>
<dbReference type="InterPro" id="IPR032710">
    <property type="entry name" value="NTF2-like_dom_sf"/>
</dbReference>